<reference evidence="1 2" key="1">
    <citation type="submission" date="2016-11" db="EMBL/GenBank/DDBJ databases">
        <authorList>
            <person name="Jaros S."/>
            <person name="Januszkiewicz K."/>
            <person name="Wedrychowicz H."/>
        </authorList>
    </citation>
    <scope>NUCLEOTIDE SEQUENCE [LARGE SCALE GENOMIC DNA]</scope>
    <source>
        <strain evidence="1 2">DSM 17137</strain>
    </source>
</reference>
<proteinExistence type="predicted"/>
<sequence length="507" mass="51773">MAGKSDYVTGTITLTNGQASFSGTGSGWQLAQIREGDTVIDVTGATEFMGVIASITDNTSGTLTKPWEGPDVTAEYRIRYMADGQRSTAQARLLIELLGNGRLTAIAAAAEPAGVIEMLPGGSARLVPLTDLVSGANYDVQVANMAARAAFDGQVAGFAVLVADTGDGRAAIFSKLSNASGDWSAAAYVTGPPITLDITEVDEVPYGAPPDVTLTPRAGGYDVSFVIPRGMIIEPGATTTLASDQPAAVTFVPVTGGYRVDFAIPRGPTGDIDGVTPFWVTRLGSDADATAARTGLGAVGAPGSAADNRIAVFDGDGNLLKDGGKTIAELTPANGSVTNVKLADMAQATIKGRAAGAGTGVPGDLTAAQVLAITDAYAKSNILGAVSQSAGVPTGAVIERGSNANGEYVRFADGTQICTRTQSYPSVSFSNVSGSIYFAASAPAAVFPVSFSVLHDASIKTFASGKASWAATGNQPTLSSWPNFYAFAEISGTAPLVVYYFAIGRWF</sequence>
<dbReference type="RefSeq" id="WP_052950362.1">
    <property type="nucleotide sequence ID" value="NZ_FQVC01000003.1"/>
</dbReference>
<dbReference type="Proteomes" id="UP000184533">
    <property type="component" value="Unassembled WGS sequence"/>
</dbReference>
<evidence type="ECO:0000313" key="2">
    <source>
        <dbReference type="Proteomes" id="UP000184533"/>
    </source>
</evidence>
<dbReference type="EMBL" id="FQVC01000003">
    <property type="protein sequence ID" value="SHE87426.1"/>
    <property type="molecule type" value="Genomic_DNA"/>
</dbReference>
<name>A0A1M4X1P9_9HYPH</name>
<gene>
    <name evidence="1" type="ORF">SAMN02745223_01288</name>
</gene>
<organism evidence="1 2">
    <name type="scientific">Devosia limi DSM 17137</name>
    <dbReference type="NCBI Taxonomy" id="1121477"/>
    <lineage>
        <taxon>Bacteria</taxon>
        <taxon>Pseudomonadati</taxon>
        <taxon>Pseudomonadota</taxon>
        <taxon>Alphaproteobacteria</taxon>
        <taxon>Hyphomicrobiales</taxon>
        <taxon>Devosiaceae</taxon>
        <taxon>Devosia</taxon>
    </lineage>
</organism>
<protein>
    <submittedName>
        <fullName evidence="1">Uncharacterized protein</fullName>
    </submittedName>
</protein>
<accession>A0A1M4X1P9</accession>
<evidence type="ECO:0000313" key="1">
    <source>
        <dbReference type="EMBL" id="SHE87426.1"/>
    </source>
</evidence>
<dbReference type="AlphaFoldDB" id="A0A1M4X1P9"/>